<evidence type="ECO:0000313" key="2">
    <source>
        <dbReference type="EMBL" id="KGR82057.1"/>
    </source>
</evidence>
<feature type="transmembrane region" description="Helical" evidence="1">
    <location>
        <begin position="28"/>
        <end position="48"/>
    </location>
</feature>
<dbReference type="Proteomes" id="UP000030437">
    <property type="component" value="Unassembled WGS sequence"/>
</dbReference>
<proteinExistence type="predicted"/>
<keyword evidence="1" id="KW-0472">Membrane</keyword>
<feature type="transmembrane region" description="Helical" evidence="1">
    <location>
        <begin position="5"/>
        <end position="22"/>
    </location>
</feature>
<evidence type="ECO:0000313" key="3">
    <source>
        <dbReference type="Proteomes" id="UP000030437"/>
    </source>
</evidence>
<organism evidence="2 3">
    <name type="scientific">Lysinibacillus odysseyi 34hs-1 = NBRC 100172</name>
    <dbReference type="NCBI Taxonomy" id="1220589"/>
    <lineage>
        <taxon>Bacteria</taxon>
        <taxon>Bacillati</taxon>
        <taxon>Bacillota</taxon>
        <taxon>Bacilli</taxon>
        <taxon>Bacillales</taxon>
        <taxon>Bacillaceae</taxon>
        <taxon>Lysinibacillus</taxon>
    </lineage>
</organism>
<reference evidence="2 3" key="1">
    <citation type="submission" date="2014-02" db="EMBL/GenBank/DDBJ databases">
        <title>Draft genome sequence of Lysinibacillus odysseyi NBRC 100172.</title>
        <authorList>
            <person name="Zhang F."/>
            <person name="Wang G."/>
            <person name="Zhang L."/>
        </authorList>
    </citation>
    <scope>NUCLEOTIDE SEQUENCE [LARGE SCALE GENOMIC DNA]</scope>
    <source>
        <strain evidence="2 3">NBRC 100172</strain>
    </source>
</reference>
<dbReference type="STRING" id="1220589.CD32_22450"/>
<keyword evidence="1" id="KW-0812">Transmembrane</keyword>
<dbReference type="RefSeq" id="WP_036159221.1">
    <property type="nucleotide sequence ID" value="NZ_AVCX01000001.1"/>
</dbReference>
<protein>
    <submittedName>
        <fullName evidence="2">Uncharacterized protein</fullName>
    </submittedName>
</protein>
<sequence length="64" mass="7554">MRVSYIAGIIFFFILFIVGMIYASHSTWMMILGIFGLIGTAYFITRIVSDILREMRRRNTEEDR</sequence>
<keyword evidence="3" id="KW-1185">Reference proteome</keyword>
<accession>A0A0A3J4S1</accession>
<evidence type="ECO:0000256" key="1">
    <source>
        <dbReference type="SAM" id="Phobius"/>
    </source>
</evidence>
<name>A0A0A3J4S1_9BACI</name>
<gene>
    <name evidence="2" type="ORF">CD32_22450</name>
</gene>
<dbReference type="EMBL" id="JPVP01000060">
    <property type="protein sequence ID" value="KGR82057.1"/>
    <property type="molecule type" value="Genomic_DNA"/>
</dbReference>
<dbReference type="AlphaFoldDB" id="A0A0A3J4S1"/>
<keyword evidence="1" id="KW-1133">Transmembrane helix</keyword>
<comment type="caution">
    <text evidence="2">The sequence shown here is derived from an EMBL/GenBank/DDBJ whole genome shotgun (WGS) entry which is preliminary data.</text>
</comment>